<keyword evidence="3 4" id="KW-0732">Signal</keyword>
<gene>
    <name evidence="5" type="primary">modA</name>
    <name evidence="5" type="ORF">NLU14_03805</name>
</gene>
<feature type="signal peptide" evidence="4">
    <location>
        <begin position="1"/>
        <end position="22"/>
    </location>
</feature>
<feature type="chain" id="PRO_5046155017" evidence="4">
    <location>
        <begin position="23"/>
        <end position="253"/>
    </location>
</feature>
<dbReference type="Pfam" id="PF13531">
    <property type="entry name" value="SBP_bac_11"/>
    <property type="match status" value="1"/>
</dbReference>
<organism evidence="5 6">
    <name type="scientific">Marinobacter iranensis</name>
    <dbReference type="NCBI Taxonomy" id="2962607"/>
    <lineage>
        <taxon>Bacteria</taxon>
        <taxon>Pseudomonadati</taxon>
        <taxon>Pseudomonadota</taxon>
        <taxon>Gammaproteobacteria</taxon>
        <taxon>Pseudomonadales</taxon>
        <taxon>Marinobacteraceae</taxon>
        <taxon>Marinobacter</taxon>
    </lineage>
</organism>
<evidence type="ECO:0000313" key="6">
    <source>
        <dbReference type="Proteomes" id="UP001143391"/>
    </source>
</evidence>
<protein>
    <submittedName>
        <fullName evidence="5">Molybdate ABC transporter substrate-binding protein</fullName>
    </submittedName>
</protein>
<comment type="caution">
    <text evidence="5">The sequence shown here is derived from an EMBL/GenBank/DDBJ whole genome shotgun (WGS) entry which is preliminary data.</text>
</comment>
<dbReference type="EMBL" id="JANCMW010000002">
    <property type="protein sequence ID" value="MDF0749350.1"/>
    <property type="molecule type" value="Genomic_DNA"/>
</dbReference>
<dbReference type="PANTHER" id="PTHR30632">
    <property type="entry name" value="MOLYBDATE-BINDING PERIPLASMIC PROTEIN"/>
    <property type="match status" value="1"/>
</dbReference>
<dbReference type="RefSeq" id="WP_275704845.1">
    <property type="nucleotide sequence ID" value="NZ_JANCMW010000002.1"/>
</dbReference>
<dbReference type="NCBIfam" id="TIGR01256">
    <property type="entry name" value="modA"/>
    <property type="match status" value="1"/>
</dbReference>
<dbReference type="Proteomes" id="UP001143391">
    <property type="component" value="Unassembled WGS sequence"/>
</dbReference>
<accession>A0ABT5Y878</accession>
<keyword evidence="2" id="KW-0479">Metal-binding</keyword>
<dbReference type="SUPFAM" id="SSF53850">
    <property type="entry name" value="Periplasmic binding protein-like II"/>
    <property type="match status" value="1"/>
</dbReference>
<dbReference type="PIRSF" id="PIRSF004846">
    <property type="entry name" value="ModA"/>
    <property type="match status" value="1"/>
</dbReference>
<dbReference type="InterPro" id="IPR005950">
    <property type="entry name" value="ModA"/>
</dbReference>
<dbReference type="InterPro" id="IPR044084">
    <property type="entry name" value="AvModA-like_subst-bd"/>
</dbReference>
<dbReference type="PANTHER" id="PTHR30632:SF14">
    <property type="entry name" value="TUNGSTATE_MOLYBDATE_CHROMATE-BINDING PROTEIN MODA"/>
    <property type="match status" value="1"/>
</dbReference>
<name>A0ABT5Y878_9GAMM</name>
<dbReference type="Gene3D" id="3.40.190.10">
    <property type="entry name" value="Periplasmic binding protein-like II"/>
    <property type="match status" value="2"/>
</dbReference>
<evidence type="ECO:0000256" key="3">
    <source>
        <dbReference type="ARBA" id="ARBA00022729"/>
    </source>
</evidence>
<evidence type="ECO:0000256" key="4">
    <source>
        <dbReference type="SAM" id="SignalP"/>
    </source>
</evidence>
<keyword evidence="6" id="KW-1185">Reference proteome</keyword>
<evidence type="ECO:0000256" key="1">
    <source>
        <dbReference type="ARBA" id="ARBA00009175"/>
    </source>
</evidence>
<sequence length="253" mass="27811">MKVIIRLSLTMTLFMNAGLATAGEVRLAIAANFHDTAERLAAQFEDTTGHSTRISYGSTGKLYAQIRHGAPFDAFLAADQARPQRVEQDGLAVPGSRFTYAVGKLVLWSPDPAAFNDPEDYLRSGEFRHLAIANPRTAPYGLAARQTLERLGLWANLENRLVRGESISQAFQFVATGNASAGFVALAQTRDDHDGGAFWEVPASHHEPIAQQAVLLERGRNNEAARAWLDFLRSREAQDIIRQYGYDIGDAPE</sequence>
<dbReference type="CDD" id="cd13539">
    <property type="entry name" value="PBP2_AvModA"/>
    <property type="match status" value="1"/>
</dbReference>
<comment type="similarity">
    <text evidence="1">Belongs to the bacterial solute-binding protein ModA family.</text>
</comment>
<reference evidence="5" key="1">
    <citation type="submission" date="2022-07" db="EMBL/GenBank/DDBJ databases">
        <title>Marinobacter iranensis a new bacterium isolate from a hipersaline lake in Iran.</title>
        <authorList>
            <person name="Mohammad A.M.A."/>
            <person name="Cristina S.-P."/>
            <person name="Antonio V."/>
        </authorList>
    </citation>
    <scope>NUCLEOTIDE SEQUENCE</scope>
    <source>
        <strain evidence="5">71-i</strain>
    </source>
</reference>
<proteinExistence type="inferred from homology"/>
<evidence type="ECO:0000256" key="2">
    <source>
        <dbReference type="ARBA" id="ARBA00022723"/>
    </source>
</evidence>
<dbReference type="InterPro" id="IPR050682">
    <property type="entry name" value="ModA/WtpA"/>
</dbReference>
<evidence type="ECO:0000313" key="5">
    <source>
        <dbReference type="EMBL" id="MDF0749350.1"/>
    </source>
</evidence>